<dbReference type="InterPro" id="IPR036950">
    <property type="entry name" value="PBP_transglycosylase"/>
</dbReference>
<evidence type="ECO:0000256" key="4">
    <source>
        <dbReference type="ARBA" id="ARBA00007739"/>
    </source>
</evidence>
<keyword evidence="16" id="KW-0735">Signal-anchor</keyword>
<feature type="region of interest" description="Disordered" evidence="27">
    <location>
        <begin position="810"/>
        <end position="837"/>
    </location>
</feature>
<dbReference type="GO" id="GO:0009252">
    <property type="term" value="P:peptidoglycan biosynthetic process"/>
    <property type="evidence" value="ECO:0007669"/>
    <property type="project" value="UniProtKB-UniPathway"/>
</dbReference>
<evidence type="ECO:0000256" key="25">
    <source>
        <dbReference type="ARBA" id="ARBA00049902"/>
    </source>
</evidence>
<dbReference type="GO" id="GO:0006508">
    <property type="term" value="P:proteolysis"/>
    <property type="evidence" value="ECO:0007669"/>
    <property type="project" value="UniProtKB-KW"/>
</dbReference>
<evidence type="ECO:0000256" key="12">
    <source>
        <dbReference type="ARBA" id="ARBA00022679"/>
    </source>
</evidence>
<dbReference type="UniPathway" id="UPA00219"/>
<accession>A0A2N3PXE3</accession>
<keyword evidence="22" id="KW-0961">Cell wall biogenesis/degradation</keyword>
<dbReference type="Pfam" id="PF00905">
    <property type="entry name" value="Transpeptidase"/>
    <property type="match status" value="1"/>
</dbReference>
<feature type="domain" description="Glycosyl transferase family 51" evidence="29">
    <location>
        <begin position="56"/>
        <end position="230"/>
    </location>
</feature>
<keyword evidence="15" id="KW-0133">Cell shape</keyword>
<evidence type="ECO:0000256" key="9">
    <source>
        <dbReference type="ARBA" id="ARBA00022645"/>
    </source>
</evidence>
<keyword evidence="20" id="KW-0046">Antibiotic resistance</keyword>
<comment type="similarity">
    <text evidence="3">In the C-terminal section; belongs to the transpeptidase family.</text>
</comment>
<comment type="pathway">
    <text evidence="26">Glycan biosynthesis.</text>
</comment>
<evidence type="ECO:0000256" key="13">
    <source>
        <dbReference type="ARBA" id="ARBA00022692"/>
    </source>
</evidence>
<evidence type="ECO:0000256" key="8">
    <source>
        <dbReference type="ARBA" id="ARBA00022519"/>
    </source>
</evidence>
<evidence type="ECO:0000256" key="24">
    <source>
        <dbReference type="ARBA" id="ARBA00044770"/>
    </source>
</evidence>
<evidence type="ECO:0000259" key="28">
    <source>
        <dbReference type="Pfam" id="PF00905"/>
    </source>
</evidence>
<evidence type="ECO:0000256" key="1">
    <source>
        <dbReference type="ARBA" id="ARBA00004249"/>
    </source>
</evidence>
<dbReference type="EC" id="2.4.99.28" evidence="24"/>
<proteinExistence type="inferred from homology"/>
<dbReference type="GO" id="GO:0008360">
    <property type="term" value="P:regulation of cell shape"/>
    <property type="evidence" value="ECO:0007669"/>
    <property type="project" value="UniProtKB-KW"/>
</dbReference>
<dbReference type="GO" id="GO:0005886">
    <property type="term" value="C:plasma membrane"/>
    <property type="evidence" value="ECO:0007669"/>
    <property type="project" value="UniProtKB-SubCell"/>
</dbReference>
<keyword evidence="12" id="KW-0808">Transferase</keyword>
<dbReference type="InterPro" id="IPR012338">
    <property type="entry name" value="Beta-lactam/transpept-like"/>
</dbReference>
<dbReference type="InterPro" id="IPR050396">
    <property type="entry name" value="Glycosyltr_51/Transpeptidase"/>
</dbReference>
<comment type="similarity">
    <text evidence="4">In the N-terminal section; belongs to the glycosyltransferase 51 family.</text>
</comment>
<keyword evidence="13" id="KW-0812">Transmembrane</keyword>
<dbReference type="EC" id="3.4.16.4" evidence="5"/>
<evidence type="ECO:0000259" key="30">
    <source>
        <dbReference type="Pfam" id="PF17092"/>
    </source>
</evidence>
<evidence type="ECO:0000256" key="19">
    <source>
        <dbReference type="ARBA" id="ARBA00023136"/>
    </source>
</evidence>
<evidence type="ECO:0000313" key="32">
    <source>
        <dbReference type="Proteomes" id="UP000233293"/>
    </source>
</evidence>
<keyword evidence="9" id="KW-0121">Carboxypeptidase</keyword>
<dbReference type="Gene3D" id="3.40.710.10">
    <property type="entry name" value="DD-peptidase/beta-lactamase superfamily"/>
    <property type="match status" value="1"/>
</dbReference>
<evidence type="ECO:0000259" key="29">
    <source>
        <dbReference type="Pfam" id="PF00912"/>
    </source>
</evidence>
<evidence type="ECO:0000256" key="26">
    <source>
        <dbReference type="ARBA" id="ARBA00060592"/>
    </source>
</evidence>
<evidence type="ECO:0000256" key="27">
    <source>
        <dbReference type="SAM" id="MobiDB-lite"/>
    </source>
</evidence>
<name>A0A2N3PXE3_9PROT</name>
<keyword evidence="18" id="KW-1133">Transmembrane helix</keyword>
<sequence length="869" mass="93805">MLRFLVLLFSTLFLFAIVAVGGVLGLFWHYGRDLPDYHQLAHYEPPITTRVYAGDGRLVAEYALEKRSFVPINAMPQRVINAFLAAEDKNFYQHSGIDPAGIARAVVTNLKNRGMGSDRRPVGASTITQQVARNFLLNNEVSLARKIKEAILAFRIERAFTKQHILELYLNEIYLGQGSYGVAAAALNYFDKSLDELSISEVAFLASLPKAPSRNPQLFRERRDYVIGRMAEDGYISPAEARAAMADLISTRPRAEAVLVPGGEYFAEDIRRELADQYGEDSLYKGGLNVRSTLDPALQELATKVLRAGLESYDRRHGWRGPLTKIDAGAGWNRRLAALPARPELAPWLTAVVLATADDHAEVGFADGRKGRIPLAELRWARPALSLQNMGPVPRRASDVLQAGDVVAVEAVTKSEDGKEKYGAETYTLRQPPKVEGALVAIDPHTGRVLAMQGGFSYARSQFNRATQALRQPGSAFKPFVYMAALDSGYTPSSLVLDGPIELEQGPGLPKWRPKNDHNDYLGPTTLRVGVEKSRNLMTVRLAATIGISKVANYAEKFGVVDKLPHELAMALGAGETTPLRLTAAYAQIVNGGRKVTPTLIDRIQDRNGLTIYRHDTRICTSCQTTFYTDQDMPDVPDNAEQLVDPMTAYQMVHILEGVVARGTGRIVASVGKPIAGKTGTSNDSKDTWFIGFSPDLVVGVFVGFDEPVSLGQHEFGATIPAPIFRDFMTEALKDKPPTPFRVPSGIRLVRVNAATGKPAQPGDNNVIYEAFKPDTVPSGVEESVLDNDAGVMGLGYGTISGVGAAEDQPVGQAQTGNLPADAAGGEGLLPPGMPASAPAQPVLPAAPAAVPVRPAPAEPAIPQAGGLY</sequence>
<dbReference type="GO" id="GO:0030288">
    <property type="term" value="C:outer membrane-bounded periplasmic space"/>
    <property type="evidence" value="ECO:0007669"/>
    <property type="project" value="TreeGrafter"/>
</dbReference>
<dbReference type="PANTHER" id="PTHR32282:SF27">
    <property type="entry name" value="PENICILLIN-BINDING PROTEIN 1A"/>
    <property type="match status" value="1"/>
</dbReference>
<dbReference type="RefSeq" id="WP_101250007.1">
    <property type="nucleotide sequence ID" value="NZ_PIUM01000006.1"/>
</dbReference>
<evidence type="ECO:0000256" key="7">
    <source>
        <dbReference type="ARBA" id="ARBA00022475"/>
    </source>
</evidence>
<dbReference type="InterPro" id="IPR012340">
    <property type="entry name" value="NA-bd_OB-fold"/>
</dbReference>
<dbReference type="PANTHER" id="PTHR32282">
    <property type="entry name" value="BINDING PROTEIN TRANSPEPTIDASE, PUTATIVE-RELATED"/>
    <property type="match status" value="1"/>
</dbReference>
<comment type="catalytic activity">
    <reaction evidence="23">
        <text>Preferential cleavage: (Ac)2-L-Lys-D-Ala-|-D-Ala. Also transpeptidation of peptidyl-alanyl moieties that are N-acyl substituents of D-alanine.</text>
        <dbReference type="EC" id="3.4.16.4"/>
    </reaction>
</comment>
<evidence type="ECO:0000256" key="15">
    <source>
        <dbReference type="ARBA" id="ARBA00022960"/>
    </source>
</evidence>
<dbReference type="SUPFAM" id="SSF53955">
    <property type="entry name" value="Lysozyme-like"/>
    <property type="match status" value="1"/>
</dbReference>
<dbReference type="GO" id="GO:0008955">
    <property type="term" value="F:peptidoglycan glycosyltransferase activity"/>
    <property type="evidence" value="ECO:0007669"/>
    <property type="project" value="UniProtKB-EC"/>
</dbReference>
<comment type="catalytic activity">
    <reaction evidence="25">
        <text>[GlcNAc-(1-&gt;4)-Mur2Ac(oyl-L-Ala-gamma-D-Glu-L-Lys-D-Ala-D-Ala)](n)-di-trans,octa-cis-undecaprenyl diphosphate + beta-D-GlcNAc-(1-&gt;4)-Mur2Ac(oyl-L-Ala-gamma-D-Glu-L-Lys-D-Ala-D-Ala)-di-trans,octa-cis-undecaprenyl diphosphate = [GlcNAc-(1-&gt;4)-Mur2Ac(oyl-L-Ala-gamma-D-Glu-L-Lys-D-Ala-D-Ala)](n+1)-di-trans,octa-cis-undecaprenyl diphosphate + di-trans,octa-cis-undecaprenyl diphosphate + H(+)</text>
        <dbReference type="Rhea" id="RHEA:23708"/>
        <dbReference type="Rhea" id="RHEA-COMP:9602"/>
        <dbReference type="Rhea" id="RHEA-COMP:9603"/>
        <dbReference type="ChEBI" id="CHEBI:15378"/>
        <dbReference type="ChEBI" id="CHEBI:58405"/>
        <dbReference type="ChEBI" id="CHEBI:60033"/>
        <dbReference type="ChEBI" id="CHEBI:78435"/>
        <dbReference type="EC" id="2.4.99.28"/>
    </reaction>
</comment>
<dbReference type="NCBIfam" id="TIGR02074">
    <property type="entry name" value="PBP_1a_fam"/>
    <property type="match status" value="1"/>
</dbReference>
<dbReference type="OrthoDB" id="9766909at2"/>
<comment type="subcellular location">
    <subcellularLocation>
        <location evidence="1">Cell inner membrane</location>
        <topology evidence="1">Single-pass type II membrane protein</topology>
    </subcellularLocation>
</comment>
<keyword evidence="7" id="KW-1003">Cell membrane</keyword>
<dbReference type="GO" id="GO:0009002">
    <property type="term" value="F:serine-type D-Ala-D-Ala carboxypeptidase activity"/>
    <property type="evidence" value="ECO:0007669"/>
    <property type="project" value="UniProtKB-EC"/>
</dbReference>
<keyword evidence="17" id="KW-0573">Peptidoglycan synthesis</keyword>
<dbReference type="Pfam" id="PF17092">
    <property type="entry name" value="PCB_OB"/>
    <property type="match status" value="1"/>
</dbReference>
<keyword evidence="32" id="KW-1185">Reference proteome</keyword>
<dbReference type="GO" id="GO:0046677">
    <property type="term" value="P:response to antibiotic"/>
    <property type="evidence" value="ECO:0007669"/>
    <property type="project" value="UniProtKB-KW"/>
</dbReference>
<comment type="pathway">
    <text evidence="2">Cell wall biogenesis; peptidoglycan biosynthesis.</text>
</comment>
<dbReference type="AlphaFoldDB" id="A0A2N3PXE3"/>
<feature type="domain" description="Penicillin-binding protein OB-like" evidence="30">
    <location>
        <begin position="319"/>
        <end position="435"/>
    </location>
</feature>
<reference evidence="32" key="1">
    <citation type="submission" date="2017-12" db="EMBL/GenBank/DDBJ databases">
        <title>Draft genome sequence of Telmatospirillum siberiense 26-4b1T, an acidotolerant peatland alphaproteobacterium potentially involved in sulfur cycling.</title>
        <authorList>
            <person name="Hausmann B."/>
            <person name="Pjevac P."/>
            <person name="Schreck K."/>
            <person name="Herbold C.W."/>
            <person name="Daims H."/>
            <person name="Wagner M."/>
            <person name="Pester M."/>
            <person name="Loy A."/>
        </authorList>
    </citation>
    <scope>NUCLEOTIDE SEQUENCE [LARGE SCALE GENOMIC DNA]</scope>
    <source>
        <strain evidence="32">26-4b1</strain>
    </source>
</reference>
<dbReference type="InterPro" id="IPR001264">
    <property type="entry name" value="Glyco_trans_51"/>
</dbReference>
<dbReference type="SUPFAM" id="SSF56601">
    <property type="entry name" value="beta-lactamase/transpeptidase-like"/>
    <property type="match status" value="1"/>
</dbReference>
<keyword evidence="14" id="KW-0378">Hydrolase</keyword>
<dbReference type="Gene3D" id="2.40.50.140">
    <property type="entry name" value="Nucleic acid-binding proteins"/>
    <property type="match status" value="1"/>
</dbReference>
<evidence type="ECO:0000256" key="23">
    <source>
        <dbReference type="ARBA" id="ARBA00034000"/>
    </source>
</evidence>
<evidence type="ECO:0000256" key="2">
    <source>
        <dbReference type="ARBA" id="ARBA00004752"/>
    </source>
</evidence>
<dbReference type="InterPro" id="IPR023346">
    <property type="entry name" value="Lysozyme-like_dom_sf"/>
</dbReference>
<keyword evidence="10" id="KW-0645">Protease</keyword>
<dbReference type="FunFam" id="1.10.3810.10:FF:000003">
    <property type="entry name" value="Penicillin-binding protein 1a"/>
    <property type="match status" value="1"/>
</dbReference>
<evidence type="ECO:0000256" key="6">
    <source>
        <dbReference type="ARBA" id="ARBA00018638"/>
    </source>
</evidence>
<gene>
    <name evidence="31" type="ORF">CWS72_07680</name>
</gene>
<evidence type="ECO:0000256" key="17">
    <source>
        <dbReference type="ARBA" id="ARBA00022984"/>
    </source>
</evidence>
<evidence type="ECO:0000256" key="16">
    <source>
        <dbReference type="ARBA" id="ARBA00022968"/>
    </source>
</evidence>
<evidence type="ECO:0000256" key="14">
    <source>
        <dbReference type="ARBA" id="ARBA00022801"/>
    </source>
</evidence>
<keyword evidence="19" id="KW-0472">Membrane</keyword>
<protein>
    <recommendedName>
        <fullName evidence="6">Penicillin-binding protein 1A</fullName>
        <ecNumber evidence="24">2.4.99.28</ecNumber>
        <ecNumber evidence="5">3.4.16.4</ecNumber>
    </recommendedName>
</protein>
<evidence type="ECO:0000256" key="18">
    <source>
        <dbReference type="ARBA" id="ARBA00022989"/>
    </source>
</evidence>
<feature type="domain" description="Penicillin-binding protein transpeptidase" evidence="28">
    <location>
        <begin position="437"/>
        <end position="729"/>
    </location>
</feature>
<dbReference type="GO" id="GO:0071555">
    <property type="term" value="P:cell wall organization"/>
    <property type="evidence" value="ECO:0007669"/>
    <property type="project" value="UniProtKB-KW"/>
</dbReference>
<dbReference type="EMBL" id="PIUM01000006">
    <property type="protein sequence ID" value="PKU25080.1"/>
    <property type="molecule type" value="Genomic_DNA"/>
</dbReference>
<evidence type="ECO:0000256" key="11">
    <source>
        <dbReference type="ARBA" id="ARBA00022676"/>
    </source>
</evidence>
<evidence type="ECO:0000256" key="22">
    <source>
        <dbReference type="ARBA" id="ARBA00023316"/>
    </source>
</evidence>
<dbReference type="Proteomes" id="UP000233293">
    <property type="component" value="Unassembled WGS sequence"/>
</dbReference>
<evidence type="ECO:0000256" key="10">
    <source>
        <dbReference type="ARBA" id="ARBA00022670"/>
    </source>
</evidence>
<evidence type="ECO:0000256" key="3">
    <source>
        <dbReference type="ARBA" id="ARBA00007090"/>
    </source>
</evidence>
<evidence type="ECO:0000256" key="21">
    <source>
        <dbReference type="ARBA" id="ARBA00023268"/>
    </source>
</evidence>
<keyword evidence="8" id="KW-0997">Cell inner membrane</keyword>
<evidence type="ECO:0000256" key="20">
    <source>
        <dbReference type="ARBA" id="ARBA00023251"/>
    </source>
</evidence>
<dbReference type="InterPro" id="IPR031376">
    <property type="entry name" value="PCB_OB"/>
</dbReference>
<dbReference type="GO" id="GO:0008658">
    <property type="term" value="F:penicillin binding"/>
    <property type="evidence" value="ECO:0007669"/>
    <property type="project" value="InterPro"/>
</dbReference>
<dbReference type="Pfam" id="PF00912">
    <property type="entry name" value="Transgly"/>
    <property type="match status" value="1"/>
</dbReference>
<organism evidence="31 32">
    <name type="scientific">Telmatospirillum siberiense</name>
    <dbReference type="NCBI Taxonomy" id="382514"/>
    <lineage>
        <taxon>Bacteria</taxon>
        <taxon>Pseudomonadati</taxon>
        <taxon>Pseudomonadota</taxon>
        <taxon>Alphaproteobacteria</taxon>
        <taxon>Rhodospirillales</taxon>
        <taxon>Rhodospirillaceae</taxon>
        <taxon>Telmatospirillum</taxon>
    </lineage>
</organism>
<evidence type="ECO:0000256" key="5">
    <source>
        <dbReference type="ARBA" id="ARBA00012448"/>
    </source>
</evidence>
<dbReference type="Gene3D" id="1.10.3810.10">
    <property type="entry name" value="Biosynthetic peptidoglycan transglycosylase-like"/>
    <property type="match status" value="1"/>
</dbReference>
<dbReference type="InterPro" id="IPR001460">
    <property type="entry name" value="PCN-bd_Tpept"/>
</dbReference>
<keyword evidence="21" id="KW-0511">Multifunctional enzyme</keyword>
<comment type="caution">
    <text evidence="31">The sequence shown here is derived from an EMBL/GenBank/DDBJ whole genome shotgun (WGS) entry which is preliminary data.</text>
</comment>
<keyword evidence="11" id="KW-0328">Glycosyltransferase</keyword>
<evidence type="ECO:0000313" key="31">
    <source>
        <dbReference type="EMBL" id="PKU25080.1"/>
    </source>
</evidence>